<evidence type="ECO:0000313" key="12">
    <source>
        <dbReference type="EMBL" id="SNC60308.1"/>
    </source>
</evidence>
<protein>
    <recommendedName>
        <fullName evidence="9">Protein translocase subunit SecD</fullName>
    </recommendedName>
</protein>
<dbReference type="GO" id="GO:0005886">
    <property type="term" value="C:plasma membrane"/>
    <property type="evidence" value="ECO:0007669"/>
    <property type="project" value="UniProtKB-SubCell"/>
</dbReference>
<dbReference type="Pfam" id="PF21760">
    <property type="entry name" value="SecD_1st"/>
    <property type="match status" value="1"/>
</dbReference>
<dbReference type="Pfam" id="PF02355">
    <property type="entry name" value="SecD_SecF_C"/>
    <property type="match status" value="1"/>
</dbReference>
<keyword evidence="8 9" id="KW-0472">Membrane</keyword>
<evidence type="ECO:0000256" key="3">
    <source>
        <dbReference type="ARBA" id="ARBA00022475"/>
    </source>
</evidence>
<accession>A0A212T2P0</accession>
<organism evidence="12 13">
    <name type="scientific">Kytococcus aerolatus</name>
    <dbReference type="NCBI Taxonomy" id="592308"/>
    <lineage>
        <taxon>Bacteria</taxon>
        <taxon>Bacillati</taxon>
        <taxon>Actinomycetota</taxon>
        <taxon>Actinomycetes</taxon>
        <taxon>Micrococcales</taxon>
        <taxon>Kytococcaceae</taxon>
        <taxon>Kytococcus</taxon>
    </lineage>
</organism>
<comment type="subcellular location">
    <subcellularLocation>
        <location evidence="1 9">Cell membrane</location>
        <topology evidence="1 9">Multi-pass membrane protein</topology>
    </subcellularLocation>
</comment>
<dbReference type="EMBL" id="FYEZ01000001">
    <property type="protein sequence ID" value="SNC60308.1"/>
    <property type="molecule type" value="Genomic_DNA"/>
</dbReference>
<keyword evidence="4 9" id="KW-0812">Transmembrane</keyword>
<proteinExistence type="inferred from homology"/>
<feature type="transmembrane region" description="Helical" evidence="9">
    <location>
        <begin position="476"/>
        <end position="497"/>
    </location>
</feature>
<keyword evidence="6 9" id="KW-1133">Transmembrane helix</keyword>
<dbReference type="PANTHER" id="PTHR30081:SF1">
    <property type="entry name" value="PROTEIN TRANSLOCASE SUBUNIT SECD"/>
    <property type="match status" value="1"/>
</dbReference>
<keyword evidence="13" id="KW-1185">Reference proteome</keyword>
<name>A0A212T2P0_9MICO</name>
<sequence>MNMRTQRAKAVNTLLTLVLLLMLLVGGLGAAHLAGNPRAQLTPLLGLDLEGGQQIILEPEVQGREVTSGQVDQAVDIIRQRVDGSGVAEAEVSTLGGTNISVAMPGTPDPAVLESLQASSQMTFREVLAAEPVSGAGQTDTLPGFGADEEGGKKDSGEGSDQSSATTSSSGKEPSSKATSAEGVWPAQSTPDSSTSSSGKKTSESSPSSGSGTSSSSDKSSKSAEKSSSTQGTKAPVDKEAKDITVPPAVLEEMESLDCTDQAAREKAQQAGDDEFVVTCSSQGHEKYVLGPTRIAGSAITDASSGPEMGQQGAPTGRTAVSLELDEAGSDIFADLSAQMVAEPKDSPLNRFAMLLDGEVISAPGMNQAITNGEAQITGAFTPEEGEALADQLKFGALPFSFNLQSSEQISPTLGDEQLRWGIWAGVIGLVLVAVYSLFQYRALGLVTLASLALAGLLAYLCVVLLGWAYNLRLTMAGITGLIVAIGVTADSFIVYFERIRDEVREGRPLRNAVETGWARAKRTILVSDAVNLLAAVILYLMSEANVKAFAFMLGLTTLIDLVVVMLFTHPVVTLLAQTRFFGDGHPLSGMNPESLGARRSTYVGRGRFRDPEPAGATATTSEVTA</sequence>
<comment type="similarity">
    <text evidence="9">Belongs to the SecD/SecF family. SecD subfamily.</text>
</comment>
<feature type="transmembrane region" description="Helical" evidence="9">
    <location>
        <begin position="421"/>
        <end position="439"/>
    </location>
</feature>
<evidence type="ECO:0000256" key="9">
    <source>
        <dbReference type="HAMAP-Rule" id="MF_01463"/>
    </source>
</evidence>
<evidence type="ECO:0000256" key="10">
    <source>
        <dbReference type="SAM" id="MobiDB-lite"/>
    </source>
</evidence>
<feature type="transmembrane region" description="Helical" evidence="9">
    <location>
        <begin position="446"/>
        <end position="470"/>
    </location>
</feature>
<evidence type="ECO:0000259" key="11">
    <source>
        <dbReference type="PROSITE" id="PS50156"/>
    </source>
</evidence>
<evidence type="ECO:0000256" key="5">
    <source>
        <dbReference type="ARBA" id="ARBA00022927"/>
    </source>
</evidence>
<keyword evidence="5 9" id="KW-0653">Protein transport</keyword>
<evidence type="ECO:0000313" key="13">
    <source>
        <dbReference type="Proteomes" id="UP000198122"/>
    </source>
</evidence>
<dbReference type="GO" id="GO:0043952">
    <property type="term" value="P:protein transport by the Sec complex"/>
    <property type="evidence" value="ECO:0007669"/>
    <property type="project" value="UniProtKB-UniRule"/>
</dbReference>
<evidence type="ECO:0000256" key="2">
    <source>
        <dbReference type="ARBA" id="ARBA00022448"/>
    </source>
</evidence>
<keyword evidence="2 9" id="KW-0813">Transport</keyword>
<reference evidence="12 13" key="1">
    <citation type="submission" date="2017-06" db="EMBL/GenBank/DDBJ databases">
        <authorList>
            <person name="Kim H.J."/>
            <person name="Triplett B.A."/>
        </authorList>
    </citation>
    <scope>NUCLEOTIDE SEQUENCE [LARGE SCALE GENOMIC DNA]</scope>
    <source>
        <strain evidence="12 13">DSM 22179</strain>
    </source>
</reference>
<feature type="transmembrane region" description="Helical" evidence="9">
    <location>
        <begin position="549"/>
        <end position="568"/>
    </location>
</feature>
<feature type="compositionally biased region" description="Low complexity" evidence="10">
    <location>
        <begin position="159"/>
        <end position="180"/>
    </location>
</feature>
<feature type="transmembrane region" description="Helical" evidence="9">
    <location>
        <begin position="525"/>
        <end position="543"/>
    </location>
</feature>
<dbReference type="InterPro" id="IPR022813">
    <property type="entry name" value="SecD/SecF_arch_bac"/>
</dbReference>
<dbReference type="InterPro" id="IPR048634">
    <property type="entry name" value="SecD_SecF_C"/>
</dbReference>
<comment type="caution">
    <text evidence="9">Lacks conserved residue(s) required for the propagation of feature annotation.</text>
</comment>
<dbReference type="PROSITE" id="PS50156">
    <property type="entry name" value="SSD"/>
    <property type="match status" value="1"/>
</dbReference>
<dbReference type="Gene3D" id="3.30.1360.200">
    <property type="match status" value="1"/>
</dbReference>
<comment type="subunit">
    <text evidence="9">Forms a complex with SecF. Part of the essential Sec protein translocation apparatus which comprises SecA, SecYEG and auxiliary proteins SecDF. Other proteins may also be involved.</text>
</comment>
<feature type="region of interest" description="Disordered" evidence="10">
    <location>
        <begin position="606"/>
        <end position="626"/>
    </location>
</feature>
<dbReference type="GO" id="GO:0006605">
    <property type="term" value="P:protein targeting"/>
    <property type="evidence" value="ECO:0007669"/>
    <property type="project" value="UniProtKB-UniRule"/>
</dbReference>
<dbReference type="AlphaFoldDB" id="A0A212T2P0"/>
<dbReference type="NCBIfam" id="TIGR00916">
    <property type="entry name" value="2A0604s01"/>
    <property type="match status" value="1"/>
</dbReference>
<dbReference type="Gene3D" id="3.30.70.3400">
    <property type="match status" value="1"/>
</dbReference>
<feature type="domain" description="SSD" evidence="11">
    <location>
        <begin position="444"/>
        <end position="575"/>
    </location>
</feature>
<dbReference type="PANTHER" id="PTHR30081">
    <property type="entry name" value="PROTEIN-EXPORT MEMBRANE PROTEIN SEC"/>
    <property type="match status" value="1"/>
</dbReference>
<evidence type="ECO:0000256" key="4">
    <source>
        <dbReference type="ARBA" id="ARBA00022692"/>
    </source>
</evidence>
<dbReference type="Pfam" id="PF22599">
    <property type="entry name" value="SecDF_P1_head"/>
    <property type="match status" value="1"/>
</dbReference>
<keyword evidence="7 9" id="KW-0811">Translocation</keyword>
<dbReference type="HAMAP" id="MF_01463_B">
    <property type="entry name" value="SecD_B"/>
    <property type="match status" value="1"/>
</dbReference>
<evidence type="ECO:0000256" key="7">
    <source>
        <dbReference type="ARBA" id="ARBA00023010"/>
    </source>
</evidence>
<gene>
    <name evidence="9" type="primary">secD</name>
    <name evidence="12" type="ORF">SAMN05445756_0250</name>
</gene>
<comment type="function">
    <text evidence="9">Part of the Sec protein translocase complex. Interacts with the SecYEG preprotein conducting channel. SecDF uses the proton motive force (PMF) to complete protein translocation after the ATP-dependent function of SecA.</text>
</comment>
<keyword evidence="3 9" id="KW-1003">Cell membrane</keyword>
<evidence type="ECO:0000256" key="8">
    <source>
        <dbReference type="ARBA" id="ARBA00023136"/>
    </source>
</evidence>
<dbReference type="SUPFAM" id="SSF82866">
    <property type="entry name" value="Multidrug efflux transporter AcrB transmembrane domain"/>
    <property type="match status" value="1"/>
</dbReference>
<dbReference type="RefSeq" id="WP_088817284.1">
    <property type="nucleotide sequence ID" value="NZ_FYEZ01000001.1"/>
</dbReference>
<feature type="region of interest" description="Disordered" evidence="10">
    <location>
        <begin position="131"/>
        <end position="243"/>
    </location>
</feature>
<dbReference type="GO" id="GO:0065002">
    <property type="term" value="P:intracellular protein transmembrane transport"/>
    <property type="evidence" value="ECO:0007669"/>
    <property type="project" value="UniProtKB-UniRule"/>
</dbReference>
<dbReference type="OrthoDB" id="5240379at2"/>
<dbReference type="InterPro" id="IPR005791">
    <property type="entry name" value="SecD"/>
</dbReference>
<dbReference type="Proteomes" id="UP000198122">
    <property type="component" value="Unassembled WGS sequence"/>
</dbReference>
<evidence type="ECO:0000256" key="6">
    <source>
        <dbReference type="ARBA" id="ARBA00022989"/>
    </source>
</evidence>
<dbReference type="InterPro" id="IPR000731">
    <property type="entry name" value="SSD"/>
</dbReference>
<evidence type="ECO:0000256" key="1">
    <source>
        <dbReference type="ARBA" id="ARBA00004651"/>
    </source>
</evidence>
<feature type="compositionally biased region" description="Low complexity" evidence="10">
    <location>
        <begin position="187"/>
        <end position="218"/>
    </location>
</feature>
<dbReference type="InterPro" id="IPR048631">
    <property type="entry name" value="SecD_1st"/>
</dbReference>
<dbReference type="GO" id="GO:0015450">
    <property type="term" value="F:protein-transporting ATPase activity"/>
    <property type="evidence" value="ECO:0007669"/>
    <property type="project" value="InterPro"/>
</dbReference>
<dbReference type="InterPro" id="IPR054384">
    <property type="entry name" value="SecDF_P1_head"/>
</dbReference>
<dbReference type="NCBIfam" id="TIGR01129">
    <property type="entry name" value="secD"/>
    <property type="match status" value="1"/>
</dbReference>
<dbReference type="InterPro" id="IPR055344">
    <property type="entry name" value="SecD_SecF_C_bact"/>
</dbReference>
<dbReference type="Gene3D" id="1.20.1640.10">
    <property type="entry name" value="Multidrug efflux transporter AcrB transmembrane domain"/>
    <property type="match status" value="1"/>
</dbReference>